<feature type="domain" description="Lipoyl-binding" evidence="10">
    <location>
        <begin position="79"/>
        <end position="155"/>
    </location>
</feature>
<dbReference type="InterPro" id="IPR001882">
    <property type="entry name" value="Biotin_BS"/>
</dbReference>
<evidence type="ECO:0000256" key="9">
    <source>
        <dbReference type="RuleBase" id="RU364072"/>
    </source>
</evidence>
<dbReference type="PROSITE" id="PS50968">
    <property type="entry name" value="BIOTINYL_LIPOYL"/>
    <property type="match status" value="1"/>
</dbReference>
<geneLocation type="plasmid" evidence="11 12">
    <name>pUW774mp</name>
</geneLocation>
<dbReference type="InterPro" id="IPR001249">
    <property type="entry name" value="AcCoA_biotinCC"/>
</dbReference>
<evidence type="ECO:0000256" key="5">
    <source>
        <dbReference type="ARBA" id="ARBA00022832"/>
    </source>
</evidence>
<evidence type="ECO:0000313" key="12">
    <source>
        <dbReference type="Proteomes" id="UP000593970"/>
    </source>
</evidence>
<evidence type="ECO:0000256" key="7">
    <source>
        <dbReference type="ARBA" id="ARBA00023160"/>
    </source>
</evidence>
<dbReference type="GO" id="GO:0009317">
    <property type="term" value="C:acetyl-CoA carboxylase complex"/>
    <property type="evidence" value="ECO:0007669"/>
    <property type="project" value="InterPro"/>
</dbReference>
<dbReference type="PROSITE" id="PS00188">
    <property type="entry name" value="BIOTIN"/>
    <property type="match status" value="1"/>
</dbReference>
<dbReference type="PANTHER" id="PTHR45266:SF3">
    <property type="entry name" value="OXALOACETATE DECARBOXYLASE ALPHA CHAIN"/>
    <property type="match status" value="1"/>
</dbReference>
<keyword evidence="11" id="KW-0614">Plasmid</keyword>
<dbReference type="EMBL" id="CP051170">
    <property type="protein sequence ID" value="QOK98421.1"/>
    <property type="molecule type" value="Genomic_DNA"/>
</dbReference>
<proteinExistence type="predicted"/>
<keyword evidence="5 9" id="KW-0276">Fatty acid metabolism</keyword>
<dbReference type="SUPFAM" id="SSF51230">
    <property type="entry name" value="Single hybrid motif"/>
    <property type="match status" value="1"/>
</dbReference>
<evidence type="ECO:0000259" key="10">
    <source>
        <dbReference type="PROSITE" id="PS50968"/>
    </source>
</evidence>
<organism evidence="11 12">
    <name type="scientific">Ralstonia solanacearum</name>
    <name type="common">Pseudomonas solanacearum</name>
    <dbReference type="NCBI Taxonomy" id="305"/>
    <lineage>
        <taxon>Bacteria</taxon>
        <taxon>Pseudomonadati</taxon>
        <taxon>Pseudomonadota</taxon>
        <taxon>Betaproteobacteria</taxon>
        <taxon>Burkholderiales</taxon>
        <taxon>Burkholderiaceae</taxon>
        <taxon>Ralstonia</taxon>
        <taxon>Ralstonia solanacearum species complex</taxon>
    </lineage>
</organism>
<dbReference type="GO" id="GO:0003989">
    <property type="term" value="F:acetyl-CoA carboxylase activity"/>
    <property type="evidence" value="ECO:0007669"/>
    <property type="project" value="InterPro"/>
</dbReference>
<dbReference type="CDD" id="cd06850">
    <property type="entry name" value="biotinyl_domain"/>
    <property type="match status" value="1"/>
</dbReference>
<evidence type="ECO:0000256" key="4">
    <source>
        <dbReference type="ARBA" id="ARBA00022516"/>
    </source>
</evidence>
<gene>
    <name evidence="11" type="ORF">HF909_18185</name>
</gene>
<dbReference type="Gene3D" id="2.40.50.100">
    <property type="match status" value="1"/>
</dbReference>
<keyword evidence="4 9" id="KW-0444">Lipid biosynthesis</keyword>
<evidence type="ECO:0000256" key="3">
    <source>
        <dbReference type="ARBA" id="ARBA00017562"/>
    </source>
</evidence>
<evidence type="ECO:0000256" key="6">
    <source>
        <dbReference type="ARBA" id="ARBA00023098"/>
    </source>
</evidence>
<name>A0AA92K4M1_RALSL</name>
<protein>
    <recommendedName>
        <fullName evidence="3 9">Biotin carboxyl carrier protein of acetyl-CoA carboxylase</fullName>
    </recommendedName>
</protein>
<dbReference type="GO" id="GO:0006633">
    <property type="term" value="P:fatty acid biosynthetic process"/>
    <property type="evidence" value="ECO:0007669"/>
    <property type="project" value="UniProtKB-KW"/>
</dbReference>
<dbReference type="PRINTS" id="PR01071">
    <property type="entry name" value="ACOABIOTINCC"/>
</dbReference>
<dbReference type="AlphaFoldDB" id="A0AA92K4M1"/>
<reference evidence="12" key="1">
    <citation type="submission" date="2020-04" db="EMBL/GenBank/DDBJ databases">
        <title>Ralstonia solanacearum UW576, UW763, UW773, and UW774.</title>
        <authorList>
            <person name="Steidl O."/>
            <person name="Truchon A."/>
            <person name="Allen C."/>
        </authorList>
    </citation>
    <scope>NUCLEOTIDE SEQUENCE [LARGE SCALE GENOMIC DNA]</scope>
    <source>
        <strain evidence="12">UW774</strain>
        <plasmid evidence="12">pUW774mp</plasmid>
    </source>
</reference>
<dbReference type="InterPro" id="IPR050709">
    <property type="entry name" value="Biotin_Carboxyl_Carrier/Decarb"/>
</dbReference>
<dbReference type="Pfam" id="PF00364">
    <property type="entry name" value="Biotin_lipoyl"/>
    <property type="match status" value="1"/>
</dbReference>
<comment type="pathway">
    <text evidence="2 9">Lipid metabolism; fatty acid biosynthesis.</text>
</comment>
<keyword evidence="6 9" id="KW-0443">Lipid metabolism</keyword>
<keyword evidence="7 9" id="KW-0275">Fatty acid biosynthesis</keyword>
<evidence type="ECO:0000256" key="1">
    <source>
        <dbReference type="ARBA" id="ARBA00003761"/>
    </source>
</evidence>
<comment type="function">
    <text evidence="1 9">This protein is a component of the acetyl coenzyme A carboxylase complex; first, biotin carboxylase catalyzes the carboxylation of the carrier protein and then the transcarboxylase transfers the carboxyl group to form malonyl-CoA.</text>
</comment>
<evidence type="ECO:0000256" key="2">
    <source>
        <dbReference type="ARBA" id="ARBA00005194"/>
    </source>
</evidence>
<dbReference type="PANTHER" id="PTHR45266">
    <property type="entry name" value="OXALOACETATE DECARBOXYLASE ALPHA CHAIN"/>
    <property type="match status" value="1"/>
</dbReference>
<sequence>MDLSQIKQLIDAMASSDLAEMSFSHQGWVLRLVRHPSAGQRGDDAACLPERVPPAPTLTHDQPVLPVPPAPPVSAAPQRRELLAPLFGVVHLQPAPGEAVFVQPGQAVQAGQTVCVIEAMKVFNAVVAESDATVAAVLVESGAEVEAGQPLIRFA</sequence>
<dbReference type="InterPro" id="IPR011053">
    <property type="entry name" value="Single_hybrid_motif"/>
</dbReference>
<dbReference type="Proteomes" id="UP000593970">
    <property type="component" value="Plasmid pUW774mp"/>
</dbReference>
<evidence type="ECO:0000256" key="8">
    <source>
        <dbReference type="ARBA" id="ARBA00023267"/>
    </source>
</evidence>
<accession>A0AA92K4M1</accession>
<keyword evidence="8 9" id="KW-0092">Biotin</keyword>
<dbReference type="InterPro" id="IPR000089">
    <property type="entry name" value="Biotin_lipoyl"/>
</dbReference>
<evidence type="ECO:0000313" key="11">
    <source>
        <dbReference type="EMBL" id="QOK98421.1"/>
    </source>
</evidence>